<name>A0A6P7GZY0_DIAVI</name>
<evidence type="ECO:0000256" key="1">
    <source>
        <dbReference type="SAM" id="MobiDB-lite"/>
    </source>
</evidence>
<evidence type="ECO:0000313" key="2">
    <source>
        <dbReference type="RefSeq" id="XP_028154914.1"/>
    </source>
</evidence>
<dbReference type="InParanoid" id="A0A6P7GZY0"/>
<feature type="region of interest" description="Disordered" evidence="1">
    <location>
        <begin position="19"/>
        <end position="46"/>
    </location>
</feature>
<dbReference type="RefSeq" id="XP_028154914.1">
    <property type="nucleotide sequence ID" value="XM_028299113.1"/>
</dbReference>
<proteinExistence type="predicted"/>
<protein>
    <submittedName>
        <fullName evidence="2">Uncharacterized protein LOC114348567</fullName>
    </submittedName>
</protein>
<feature type="compositionally biased region" description="Acidic residues" evidence="1">
    <location>
        <begin position="22"/>
        <end position="32"/>
    </location>
</feature>
<sequence length="126" mass="13904">MSDSDSVPDFLFDNITSGTESEYFDSSDDDFLSDNSDASSVGNNPPAWNMIGDPFGDIRPDNVPEFLGIPGPNPDVFPDEDVSFTRSVDALLPVDLFHFIVQCTNSKAQLYFANHPQVNFKIHGLQ</sequence>
<reference evidence="2" key="1">
    <citation type="submission" date="2025-08" db="UniProtKB">
        <authorList>
            <consortium name="RefSeq"/>
        </authorList>
    </citation>
    <scope>IDENTIFICATION</scope>
    <source>
        <tissue evidence="2">Whole insect</tissue>
    </source>
</reference>
<accession>A0A6P7GZY0</accession>
<dbReference type="AlphaFoldDB" id="A0A6P7GZY0"/>
<organism evidence="2">
    <name type="scientific">Diabrotica virgifera virgifera</name>
    <name type="common">western corn rootworm</name>
    <dbReference type="NCBI Taxonomy" id="50390"/>
    <lineage>
        <taxon>Eukaryota</taxon>
        <taxon>Metazoa</taxon>
        <taxon>Ecdysozoa</taxon>
        <taxon>Arthropoda</taxon>
        <taxon>Hexapoda</taxon>
        <taxon>Insecta</taxon>
        <taxon>Pterygota</taxon>
        <taxon>Neoptera</taxon>
        <taxon>Endopterygota</taxon>
        <taxon>Coleoptera</taxon>
        <taxon>Polyphaga</taxon>
        <taxon>Cucujiformia</taxon>
        <taxon>Chrysomeloidea</taxon>
        <taxon>Chrysomelidae</taxon>
        <taxon>Galerucinae</taxon>
        <taxon>Diabroticina</taxon>
        <taxon>Diabroticites</taxon>
        <taxon>Diabrotica</taxon>
    </lineage>
</organism>
<feature type="non-terminal residue" evidence="2">
    <location>
        <position position="126"/>
    </location>
</feature>
<gene>
    <name evidence="2" type="primary">LOC114348567</name>
</gene>